<gene>
    <name evidence="1" type="ordered locus">PHZ_p0292</name>
</gene>
<keyword evidence="2" id="KW-1185">Reference proteome</keyword>
<accession>B4RIQ9</accession>
<sequence>MRLQYGRYQGRTAETLLLRAPDYAVWVMRHQPEGRLAQYFRDLITAFDARPINQPCQACGAAATRAAALPDRSDLYFFCDDCALYPNAAPEGAAQNLRTLADFVSHVERTARRRPVARLRAFVRRMAQAKGLPRRITEPAAEAFFAGEIM</sequence>
<geneLocation type="plasmid" evidence="2">
    <name>pHLK1</name>
</geneLocation>
<dbReference type="EMBL" id="CP000748">
    <property type="protein sequence ID" value="ACG80234.1"/>
    <property type="molecule type" value="Genomic_DNA"/>
</dbReference>
<evidence type="ECO:0000313" key="1">
    <source>
        <dbReference type="EMBL" id="ACG80234.1"/>
    </source>
</evidence>
<organism evidence="1 2">
    <name type="scientific">Phenylobacterium zucineum (strain HLK1)</name>
    <dbReference type="NCBI Taxonomy" id="450851"/>
    <lineage>
        <taxon>Bacteria</taxon>
        <taxon>Pseudomonadati</taxon>
        <taxon>Pseudomonadota</taxon>
        <taxon>Alphaproteobacteria</taxon>
        <taxon>Caulobacterales</taxon>
        <taxon>Caulobacteraceae</taxon>
        <taxon>Phenylobacterium</taxon>
    </lineage>
</organism>
<dbReference type="OrthoDB" id="9914759at2"/>
<dbReference type="AlphaFoldDB" id="B4RIQ9"/>
<protein>
    <submittedName>
        <fullName evidence="1">Uncharacterized protein</fullName>
    </submittedName>
</protein>
<name>B4RIQ9_PHEZH</name>
<keyword evidence="1" id="KW-0614">Plasmid</keyword>
<dbReference type="HOGENOM" id="CLU_1738826_0_0_5"/>
<dbReference type="KEGG" id="pzu:PHZ_p0292"/>
<dbReference type="RefSeq" id="WP_012520530.1">
    <property type="nucleotide sequence ID" value="NC_011143.1"/>
</dbReference>
<proteinExistence type="predicted"/>
<evidence type="ECO:0000313" key="2">
    <source>
        <dbReference type="Proteomes" id="UP000001868"/>
    </source>
</evidence>
<reference evidence="1 2" key="1">
    <citation type="journal article" date="2008" name="BMC Genomics">
        <title>Complete genome of Phenylobacterium zucineum - a novel facultative intracellular bacterium isolated from human erythroleukemia cell line K562.</title>
        <authorList>
            <person name="Luo Y."/>
            <person name="Xu X."/>
            <person name="Ding Z."/>
            <person name="Liu Z."/>
            <person name="Zhang B."/>
            <person name="Yan Z."/>
            <person name="Sun J."/>
            <person name="Hu S."/>
            <person name="Hu X."/>
        </authorList>
    </citation>
    <scope>NUCLEOTIDE SEQUENCE [LARGE SCALE GENOMIC DNA]</scope>
    <source>
        <strain evidence="2">HLK1</strain>
        <plasmid evidence="2">HLK1</plasmid>
        <plasmid evidence="2">Plasmid pHLK1</plasmid>
    </source>
</reference>
<dbReference type="Proteomes" id="UP000001868">
    <property type="component" value="Plasmid pHLK1"/>
</dbReference>